<dbReference type="Pfam" id="PF00168">
    <property type="entry name" value="C2"/>
    <property type="match status" value="2"/>
</dbReference>
<dbReference type="CDD" id="cd08368">
    <property type="entry name" value="LIM"/>
    <property type="match status" value="3"/>
</dbReference>
<feature type="domain" description="Ras-GAP" evidence="7">
    <location>
        <begin position="397"/>
        <end position="591"/>
    </location>
</feature>
<feature type="domain" description="Phorbol-ester/DAG-type" evidence="9">
    <location>
        <begin position="301"/>
        <end position="350"/>
    </location>
</feature>
<evidence type="ECO:0000256" key="2">
    <source>
        <dbReference type="ARBA" id="ARBA00022723"/>
    </source>
</evidence>
<proteinExistence type="predicted"/>
<feature type="compositionally biased region" description="Gly residues" evidence="5">
    <location>
        <begin position="883"/>
        <end position="902"/>
    </location>
</feature>
<feature type="domain" description="LIM zinc-binding" evidence="8">
    <location>
        <begin position="1007"/>
        <end position="1066"/>
    </location>
</feature>
<dbReference type="SMART" id="SM00323">
    <property type="entry name" value="RasGAP"/>
    <property type="match status" value="1"/>
</dbReference>
<dbReference type="PROSITE" id="PS50081">
    <property type="entry name" value="ZF_DAG_PE_2"/>
    <property type="match status" value="1"/>
</dbReference>
<dbReference type="PROSITE" id="PS00509">
    <property type="entry name" value="RAS_GTPASE_ACTIV_1"/>
    <property type="match status" value="1"/>
</dbReference>
<dbReference type="InterPro" id="IPR035892">
    <property type="entry name" value="C2_domain_sf"/>
</dbReference>
<organism evidence="10 11">
    <name type="scientific">Rhizophlyctis rosea</name>
    <dbReference type="NCBI Taxonomy" id="64517"/>
    <lineage>
        <taxon>Eukaryota</taxon>
        <taxon>Fungi</taxon>
        <taxon>Fungi incertae sedis</taxon>
        <taxon>Chytridiomycota</taxon>
        <taxon>Chytridiomycota incertae sedis</taxon>
        <taxon>Chytridiomycetes</taxon>
        <taxon>Rhizophlyctidales</taxon>
        <taxon>Rhizophlyctidaceae</taxon>
        <taxon>Rhizophlyctis</taxon>
    </lineage>
</organism>
<feature type="domain" description="C2" evidence="6">
    <location>
        <begin position="126"/>
        <end position="248"/>
    </location>
</feature>
<dbReference type="PROSITE" id="PS50004">
    <property type="entry name" value="C2"/>
    <property type="match status" value="2"/>
</dbReference>
<comment type="caution">
    <text evidence="10">The sequence shown here is derived from an EMBL/GenBank/DDBJ whole genome shotgun (WGS) entry which is preliminary data.</text>
</comment>
<dbReference type="CDD" id="cd00029">
    <property type="entry name" value="C1"/>
    <property type="match status" value="1"/>
</dbReference>
<evidence type="ECO:0000313" key="11">
    <source>
        <dbReference type="Proteomes" id="UP001212841"/>
    </source>
</evidence>
<dbReference type="SMART" id="SM00239">
    <property type="entry name" value="C2"/>
    <property type="match status" value="2"/>
</dbReference>
<dbReference type="InterPro" id="IPR001936">
    <property type="entry name" value="RasGAP_dom"/>
</dbReference>
<dbReference type="SUPFAM" id="SSF57716">
    <property type="entry name" value="Glucocorticoid receptor-like (DNA-binding domain)"/>
    <property type="match status" value="2"/>
</dbReference>
<evidence type="ECO:0000256" key="4">
    <source>
        <dbReference type="PROSITE-ProRule" id="PRU00125"/>
    </source>
</evidence>
<dbReference type="Gene3D" id="2.60.40.150">
    <property type="entry name" value="C2 domain"/>
    <property type="match status" value="2"/>
</dbReference>
<dbReference type="PROSITE" id="PS50023">
    <property type="entry name" value="LIM_DOMAIN_2"/>
    <property type="match status" value="2"/>
</dbReference>
<keyword evidence="11" id="KW-1185">Reference proteome</keyword>
<gene>
    <name evidence="10" type="ORF">HK097_006740</name>
</gene>
<accession>A0AAD5SFG4</accession>
<dbReference type="SUPFAM" id="SSF57889">
    <property type="entry name" value="Cysteine-rich domain"/>
    <property type="match status" value="1"/>
</dbReference>
<dbReference type="InterPro" id="IPR023152">
    <property type="entry name" value="RasGAP_CS"/>
</dbReference>
<dbReference type="Proteomes" id="UP001212841">
    <property type="component" value="Unassembled WGS sequence"/>
</dbReference>
<dbReference type="SMART" id="SM00132">
    <property type="entry name" value="LIM"/>
    <property type="match status" value="4"/>
</dbReference>
<dbReference type="InterPro" id="IPR002219">
    <property type="entry name" value="PKC_DAG/PE"/>
</dbReference>
<sequence>MIVKDRKLYCKVIEAKNLYSEKTRHADTYCTVSVENGETRRTPTVCNESDPFFGEELLFEENLPATLWRVNLNVFNAIGTGSGGGAAGGLDRLLGRVSFPREWLEDGAIEEEQWFVLMPPDTESQPTGEVRLSVQLRVDESQQRQKTIVVTVFQARNLMYQSPGVDPFLVIHLIPDPQASTTQRTQCIKETTSPTFNETFVFPINDIHPNQQLHVSMWDAAHGNSFLGHFSLPITDLEPNEEGFPRWRSLLPKPRHMFHTKMSAKEKRRTAEFTNNTQKAKIFVQDMQSTAPDSKSTTKKEHKLIDTKFTSICVCGHCGATLEGGQRHYQCSTCKFSCHVPCAKFTANDCGGVGTLRVKLKYSVSSVLNLENYRPFLDLISASSFRLAHLFGKVSKDREEAAMCFIKLMEASGKTQGFLCDIITSEVEETADPNTLFRANSMASKAVDVYMKYLGLPYLRQTIGPIIKHIVAKKVQLELDPTRVDKADEIRRNRKALIEWNKKILDAIWEARGTVPSAWRPVFCHIQAEVMKKFPQDETARYTCVGGFVFLRFFAPAILGPKLFGIIDEYVDPKTSRTLTLLAKTLQNLANLVRFAQKEAYMMDVNPFIDENIERMKSYIDGLATKEAVVKKEATLHHVHFEVAREAARLYHFYVRASPLILQTMQARDAPLIRELTKLLTKLTLETTAADATTDSDNKFAFPALKKSYALLLDLRTKFEDTIARIPDLNLPLGIDNIGSSSQATLGEVAIVDSAKMDVERPLLVAGVEGEPTSRQPSRKGPVFSSVQLRVMDSTSTMLDDDEQEPPTPLDSEPSLSSRPSLAKRRESAVDDLDAALAHLAAHINDKSGENSRRASVLSDGGPTWGANYYQPPSMPLPALPPGAGGNAGVGGAGGAGRGGRGPVPALRVERAEGGSGRPSTAGPDIPSRTATPSPDPIPRTATPDIPPTPDHPAARRGRGKARNQTSSQTPNTQTPSAILAMLASAKDTALSQADAITNTNPSKPPPQCKACSQPVFSDLLEFQGSAYHKDHFVCNKCTKVLDPASAKFKNGLLWCMTDFLARYPPCYECQNSIETPSIITALNRTYHPDCFSCEACGSDYYKRAELMCGICGGMIEQGYVVIAGRKYHVECKRCDRCQTPLASKPYFTIGDETFCTSHQATMLTCSACNKLITSTNRITHMPSSGRYFHPDCFKCIGCERTLLGSAYYDWCGKPKCEGCYLASF</sequence>
<evidence type="ECO:0000256" key="1">
    <source>
        <dbReference type="ARBA" id="ARBA00022468"/>
    </source>
</evidence>
<feature type="domain" description="LIM zinc-binding" evidence="8">
    <location>
        <begin position="1164"/>
        <end position="1225"/>
    </location>
</feature>
<dbReference type="InterPro" id="IPR046349">
    <property type="entry name" value="C1-like_sf"/>
</dbReference>
<reference evidence="10" key="1">
    <citation type="submission" date="2020-05" db="EMBL/GenBank/DDBJ databases">
        <title>Phylogenomic resolution of chytrid fungi.</title>
        <authorList>
            <person name="Stajich J.E."/>
            <person name="Amses K."/>
            <person name="Simmons R."/>
            <person name="Seto K."/>
            <person name="Myers J."/>
            <person name="Bonds A."/>
            <person name="Quandt C.A."/>
            <person name="Barry K."/>
            <person name="Liu P."/>
            <person name="Grigoriev I."/>
            <person name="Longcore J.E."/>
            <person name="James T.Y."/>
        </authorList>
    </citation>
    <scope>NUCLEOTIDE SEQUENCE</scope>
    <source>
        <strain evidence="10">JEL0318</strain>
    </source>
</reference>
<dbReference type="GO" id="GO:0005096">
    <property type="term" value="F:GTPase activator activity"/>
    <property type="evidence" value="ECO:0007669"/>
    <property type="project" value="UniProtKB-KW"/>
</dbReference>
<feature type="compositionally biased region" description="Low complexity" evidence="5">
    <location>
        <begin position="964"/>
        <end position="976"/>
    </location>
</feature>
<dbReference type="Pfam" id="PF00616">
    <property type="entry name" value="RasGAP"/>
    <property type="match status" value="2"/>
</dbReference>
<dbReference type="EMBL" id="JADGJD010000317">
    <property type="protein sequence ID" value="KAJ3052188.1"/>
    <property type="molecule type" value="Genomic_DNA"/>
</dbReference>
<dbReference type="Gene3D" id="1.10.506.10">
    <property type="entry name" value="GTPase Activation - p120gap, domain 1"/>
    <property type="match status" value="2"/>
</dbReference>
<dbReference type="GO" id="GO:0046872">
    <property type="term" value="F:metal ion binding"/>
    <property type="evidence" value="ECO:0007669"/>
    <property type="project" value="UniProtKB-KW"/>
</dbReference>
<evidence type="ECO:0000256" key="5">
    <source>
        <dbReference type="SAM" id="MobiDB-lite"/>
    </source>
</evidence>
<evidence type="ECO:0000259" key="6">
    <source>
        <dbReference type="PROSITE" id="PS50004"/>
    </source>
</evidence>
<name>A0AAD5SFG4_9FUNG</name>
<keyword evidence="3 4" id="KW-0862">Zinc</keyword>
<dbReference type="PROSITE" id="PS50018">
    <property type="entry name" value="RAS_GTPASE_ACTIV_2"/>
    <property type="match status" value="1"/>
</dbReference>
<evidence type="ECO:0000256" key="3">
    <source>
        <dbReference type="ARBA" id="ARBA00022833"/>
    </source>
</evidence>
<feature type="domain" description="C2" evidence="6">
    <location>
        <begin position="1"/>
        <end position="115"/>
    </location>
</feature>
<dbReference type="InterPro" id="IPR008936">
    <property type="entry name" value="Rho_GTPase_activation_prot"/>
</dbReference>
<dbReference type="InterPro" id="IPR039360">
    <property type="entry name" value="Ras_GTPase"/>
</dbReference>
<dbReference type="InterPro" id="IPR001781">
    <property type="entry name" value="Znf_LIM"/>
</dbReference>
<protein>
    <submittedName>
        <fullName evidence="10">Uncharacterized protein</fullName>
    </submittedName>
</protein>
<keyword evidence="2 4" id="KW-0479">Metal-binding</keyword>
<dbReference type="Pfam" id="PF00412">
    <property type="entry name" value="LIM"/>
    <property type="match status" value="4"/>
</dbReference>
<dbReference type="SUPFAM" id="SSF49562">
    <property type="entry name" value="C2 domain (Calcium/lipid-binding domain, CaLB)"/>
    <property type="match status" value="2"/>
</dbReference>
<dbReference type="AlphaFoldDB" id="A0AAD5SFG4"/>
<keyword evidence="1" id="KW-0343">GTPase activation</keyword>
<dbReference type="Gene3D" id="3.30.60.20">
    <property type="match status" value="1"/>
</dbReference>
<dbReference type="InterPro" id="IPR000008">
    <property type="entry name" value="C2_dom"/>
</dbReference>
<dbReference type="PROSITE" id="PS00478">
    <property type="entry name" value="LIM_DOMAIN_1"/>
    <property type="match status" value="1"/>
</dbReference>
<keyword evidence="4" id="KW-0440">LIM domain</keyword>
<dbReference type="SUPFAM" id="SSF48350">
    <property type="entry name" value="GTPase activation domain, GAP"/>
    <property type="match status" value="1"/>
</dbReference>
<feature type="region of interest" description="Disordered" evidence="5">
    <location>
        <begin position="876"/>
        <end position="976"/>
    </location>
</feature>
<evidence type="ECO:0000259" key="8">
    <source>
        <dbReference type="PROSITE" id="PS50023"/>
    </source>
</evidence>
<evidence type="ECO:0000259" key="9">
    <source>
        <dbReference type="PROSITE" id="PS50081"/>
    </source>
</evidence>
<feature type="region of interest" description="Disordered" evidence="5">
    <location>
        <begin position="797"/>
        <end position="827"/>
    </location>
</feature>
<dbReference type="PANTHER" id="PTHR10194">
    <property type="entry name" value="RAS GTPASE-ACTIVATING PROTEINS"/>
    <property type="match status" value="1"/>
</dbReference>
<dbReference type="PROSITE" id="PS00479">
    <property type="entry name" value="ZF_DAG_PE_1"/>
    <property type="match status" value="1"/>
</dbReference>
<evidence type="ECO:0000259" key="7">
    <source>
        <dbReference type="PROSITE" id="PS50018"/>
    </source>
</evidence>
<evidence type="ECO:0000313" key="10">
    <source>
        <dbReference type="EMBL" id="KAJ3052188.1"/>
    </source>
</evidence>
<dbReference type="PANTHER" id="PTHR10194:SF60">
    <property type="entry name" value="RAS GTPASE-ACTIVATING PROTEIN RASKOL"/>
    <property type="match status" value="1"/>
</dbReference>
<dbReference type="Gene3D" id="2.10.110.10">
    <property type="entry name" value="Cysteine Rich Protein"/>
    <property type="match status" value="4"/>
</dbReference>